<dbReference type="PANTHER" id="PTHR42783:SF3">
    <property type="entry name" value="GLUTAMATE SYNTHASE [NADPH] SMALL CHAIN-RELATED"/>
    <property type="match status" value="1"/>
</dbReference>
<dbReference type="EC" id="1.97.-.-" evidence="2"/>
<feature type="domain" description="4Fe-4S ferredoxin-type" evidence="1">
    <location>
        <begin position="808"/>
        <end position="839"/>
    </location>
</feature>
<protein>
    <submittedName>
        <fullName evidence="2">Menaquinone reductase, iron-sulfur cluster-binding subunit</fullName>
        <ecNumber evidence="2">1.97.-.-</ecNumber>
    </submittedName>
</protein>
<dbReference type="PANTHER" id="PTHR42783">
    <property type="entry name" value="GLUTAMATE SYNTHASE [NADPH] SMALL CHAIN"/>
    <property type="match status" value="1"/>
</dbReference>
<keyword evidence="2" id="KW-0560">Oxidoreductase</keyword>
<dbReference type="Proteomes" id="UP000265341">
    <property type="component" value="Unassembled WGS sequence"/>
</dbReference>
<evidence type="ECO:0000259" key="1">
    <source>
        <dbReference type="PROSITE" id="PS51379"/>
    </source>
</evidence>
<dbReference type="GO" id="GO:0016491">
    <property type="term" value="F:oxidoreductase activity"/>
    <property type="evidence" value="ECO:0007669"/>
    <property type="project" value="UniProtKB-KW"/>
</dbReference>
<organism evidence="2 3">
    <name type="scientific">Calidithermus roseus</name>
    <dbReference type="NCBI Taxonomy" id="1644118"/>
    <lineage>
        <taxon>Bacteria</taxon>
        <taxon>Thermotogati</taxon>
        <taxon>Deinococcota</taxon>
        <taxon>Deinococci</taxon>
        <taxon>Thermales</taxon>
        <taxon>Thermaceae</taxon>
        <taxon>Calidithermus</taxon>
    </lineage>
</organism>
<dbReference type="RefSeq" id="WP_119277656.1">
    <property type="nucleotide sequence ID" value="NZ_QWLA01000032.1"/>
</dbReference>
<sequence>MREFDVLKGKLEGKRGRAFWRSLEELTGSPEFQQKLADEFPWRVWGLPEVDRRRFLQLMAASLALGGLTACTPISRRKAVPYVKQPPGVVEGGVAFYATAFVQGGFAQGLLAKSYQGRPVKLEGNPTHPSSLGATDAFAQAALLSLYDPDRSKEVQNAGQPSTWAAFFSAFRAELRRQQASRGRGLRILTESVTSPSLEAALRRLMARYPEARWVSYEPVSFEQLYAGTQQLFGRAAWPVYRLEKARVIVALDADFLHAWPGSVAYQRAFAEGRRLVGGRTEMNRLYVAESTVSVTGSAADHRLALRPSQIEALTRDLAVALGVMPGEALLPQQANWVQAVAADLRAQRGASLVLAGPQQPPVVHALAHAMNVALGNVGRTVDYLPPLESNPPQVQGLQTLAEEMRAGQVEALLILGGNPAYTAPADLGFAGLLEQVPFSAQLALHADETAVQVRWHLPEAHFLEAWGDARAHDGTVSLVQPLIEPLYGGKSALEVLSAAFGEVRSGYDLLREHWQGQWGAAGFEGRWRKAVHDGVVEGSAPAPLSLTPRAGWQAALPPYEAREGLEIAFLPDPMLHDGRHAPNAWLQEAPKPMTHLTWDNALLLSPKTAEELGILEEVQMAERQGNPERPVLALTLGERRLEAAAWVVPGHPDGTLTLYLGHGRERAGRLGSGVGVNAYALRTSQAPWFAAGVQVARTGRRYPLASTQNHFTLEGLELLRVEKLEEYKTHAKHQEHLAPTLYPEWPSTPHAWAMVIDTSLCTGCNACVLACQAENNIPVVGKEEVLVGREMHWIRIDRYYEGSAEAVRVHHQPVPCMHCEKAPCEPVCPVAATTHSGEGLNLQVYNRCVGTKYCSNNCPYKVRRFNFYPYAESFIGHGDPEAAHQSPLSLLMNPEVTVRSRGVMEKCTYCVQRIEAARIQASKEGRPLADGEVKTACQQACPAQAIVFGDLEAEGSRVAALRQEPRHFVLLEELNTRPRTTYLGRVLNPNPELPTEGEHGT</sequence>
<dbReference type="SUPFAM" id="SSF54862">
    <property type="entry name" value="4Fe-4S ferredoxins"/>
    <property type="match status" value="1"/>
</dbReference>
<dbReference type="Gene3D" id="3.40.228.10">
    <property type="entry name" value="Dimethylsulfoxide Reductase, domain 2"/>
    <property type="match status" value="1"/>
</dbReference>
<dbReference type="InterPro" id="IPR030948">
    <property type="entry name" value="TAT_var_transloc_signal_dom"/>
</dbReference>
<accession>A0A399EVG8</accession>
<dbReference type="Gene3D" id="3.30.70.20">
    <property type="match status" value="2"/>
</dbReference>
<dbReference type="OrthoDB" id="9779457at2"/>
<keyword evidence="3" id="KW-1185">Reference proteome</keyword>
<dbReference type="SUPFAM" id="SSF53706">
    <property type="entry name" value="Formate dehydrogenase/DMSO reductase, domains 1-3"/>
    <property type="match status" value="1"/>
</dbReference>
<dbReference type="Pfam" id="PF12838">
    <property type="entry name" value="Fer4_7"/>
    <property type="match status" value="1"/>
</dbReference>
<reference evidence="2 3" key="1">
    <citation type="submission" date="2018-08" db="EMBL/GenBank/DDBJ databases">
        <title>Meiothermus roseus NBRC 110900 genome sequencing project.</title>
        <authorList>
            <person name="Da Costa M.S."/>
            <person name="Albuquerque L."/>
            <person name="Raposo P."/>
            <person name="Froufe H.J.C."/>
            <person name="Barroso C.S."/>
            <person name="Egas C."/>
        </authorList>
    </citation>
    <scope>NUCLEOTIDE SEQUENCE [LARGE SCALE GENOMIC DNA]</scope>
    <source>
        <strain evidence="2 3">NBRC 110900</strain>
    </source>
</reference>
<dbReference type="CDD" id="cd10551">
    <property type="entry name" value="PsrB"/>
    <property type="match status" value="1"/>
</dbReference>
<feature type="domain" description="4Fe-4S ferredoxin-type" evidence="1">
    <location>
        <begin position="753"/>
        <end position="783"/>
    </location>
</feature>
<dbReference type="InterPro" id="IPR017896">
    <property type="entry name" value="4Fe4S_Fe-S-bd"/>
</dbReference>
<name>A0A399EVG8_9DEIN</name>
<dbReference type="Gene3D" id="3.30.2070.10">
    <property type="entry name" value="Formate dehydrogenase/DMSO reductase"/>
    <property type="match status" value="1"/>
</dbReference>
<dbReference type="EMBL" id="QWLA01000032">
    <property type="protein sequence ID" value="RIH86211.1"/>
    <property type="molecule type" value="Genomic_DNA"/>
</dbReference>
<dbReference type="PROSITE" id="PS51379">
    <property type="entry name" value="4FE4S_FER_2"/>
    <property type="match status" value="2"/>
</dbReference>
<evidence type="ECO:0000313" key="2">
    <source>
        <dbReference type="EMBL" id="RIH86211.1"/>
    </source>
</evidence>
<dbReference type="Gene3D" id="3.40.50.740">
    <property type="match status" value="1"/>
</dbReference>
<comment type="caution">
    <text evidence="2">The sequence shown here is derived from an EMBL/GenBank/DDBJ whole genome shotgun (WGS) entry which is preliminary data.</text>
</comment>
<gene>
    <name evidence="2" type="primary">qrcC</name>
    <name evidence="2" type="ORF">Mrose_01869</name>
</gene>
<evidence type="ECO:0000313" key="3">
    <source>
        <dbReference type="Proteomes" id="UP000265341"/>
    </source>
</evidence>
<dbReference type="CDD" id="cd02784">
    <property type="entry name" value="MopB_CT_PHLH"/>
    <property type="match status" value="1"/>
</dbReference>
<dbReference type="NCBIfam" id="TIGR04519">
    <property type="entry name" value="MoCo_extend_TAT"/>
    <property type="match status" value="1"/>
</dbReference>
<proteinExistence type="predicted"/>
<dbReference type="AlphaFoldDB" id="A0A399EVG8"/>